<dbReference type="InterPro" id="IPR012677">
    <property type="entry name" value="Nucleotide-bd_a/b_plait_sf"/>
</dbReference>
<evidence type="ECO:0000256" key="4">
    <source>
        <dbReference type="PROSITE-ProRule" id="PRU00176"/>
    </source>
</evidence>
<dbReference type="InterPro" id="IPR035979">
    <property type="entry name" value="RBD_domain_sf"/>
</dbReference>
<proteinExistence type="predicted"/>
<evidence type="ECO:0000313" key="10">
    <source>
        <dbReference type="Proteomes" id="UP000821853"/>
    </source>
</evidence>
<evidence type="ECO:0000256" key="2">
    <source>
        <dbReference type="ARBA" id="ARBA00022803"/>
    </source>
</evidence>
<accession>A0A9J6FDB4</accession>
<keyword evidence="3 4" id="KW-0694">RNA-binding</keyword>
<keyword evidence="1" id="KW-0677">Repeat</keyword>
<organism evidence="9 10">
    <name type="scientific">Haemaphysalis longicornis</name>
    <name type="common">Bush tick</name>
    <dbReference type="NCBI Taxonomy" id="44386"/>
    <lineage>
        <taxon>Eukaryota</taxon>
        <taxon>Metazoa</taxon>
        <taxon>Ecdysozoa</taxon>
        <taxon>Arthropoda</taxon>
        <taxon>Chelicerata</taxon>
        <taxon>Arachnida</taxon>
        <taxon>Acari</taxon>
        <taxon>Parasitiformes</taxon>
        <taxon>Ixodida</taxon>
        <taxon>Ixodoidea</taxon>
        <taxon>Ixodidae</taxon>
        <taxon>Haemaphysalinae</taxon>
        <taxon>Haemaphysalis</taxon>
    </lineage>
</organism>
<dbReference type="VEuPathDB" id="VectorBase:HLOH_053994"/>
<dbReference type="SUPFAM" id="SSF46934">
    <property type="entry name" value="UBA-like"/>
    <property type="match status" value="1"/>
</dbReference>
<evidence type="ECO:0000259" key="8">
    <source>
        <dbReference type="PROSITE" id="PS50102"/>
    </source>
</evidence>
<dbReference type="PROSITE" id="PS50102">
    <property type="entry name" value="RRM"/>
    <property type="match status" value="1"/>
</dbReference>
<reference evidence="9 10" key="1">
    <citation type="journal article" date="2020" name="Cell">
        <title>Large-Scale Comparative Analyses of Tick Genomes Elucidate Their Genetic Diversity and Vector Capacities.</title>
        <authorList>
            <consortium name="Tick Genome and Microbiome Consortium (TIGMIC)"/>
            <person name="Jia N."/>
            <person name="Wang J."/>
            <person name="Shi W."/>
            <person name="Du L."/>
            <person name="Sun Y."/>
            <person name="Zhan W."/>
            <person name="Jiang J.F."/>
            <person name="Wang Q."/>
            <person name="Zhang B."/>
            <person name="Ji P."/>
            <person name="Bell-Sakyi L."/>
            <person name="Cui X.M."/>
            <person name="Yuan T.T."/>
            <person name="Jiang B.G."/>
            <person name="Yang W.F."/>
            <person name="Lam T.T."/>
            <person name="Chang Q.C."/>
            <person name="Ding S.J."/>
            <person name="Wang X.J."/>
            <person name="Zhu J.G."/>
            <person name="Ruan X.D."/>
            <person name="Zhao L."/>
            <person name="Wei J.T."/>
            <person name="Ye R.Z."/>
            <person name="Que T.C."/>
            <person name="Du C.H."/>
            <person name="Zhou Y.H."/>
            <person name="Cheng J.X."/>
            <person name="Dai P.F."/>
            <person name="Guo W.B."/>
            <person name="Han X.H."/>
            <person name="Huang E.J."/>
            <person name="Li L.F."/>
            <person name="Wei W."/>
            <person name="Gao Y.C."/>
            <person name="Liu J.Z."/>
            <person name="Shao H.Z."/>
            <person name="Wang X."/>
            <person name="Wang C.C."/>
            <person name="Yang T.C."/>
            <person name="Huo Q.B."/>
            <person name="Li W."/>
            <person name="Chen H.Y."/>
            <person name="Chen S.E."/>
            <person name="Zhou L.G."/>
            <person name="Ni X.B."/>
            <person name="Tian J.H."/>
            <person name="Sheng Y."/>
            <person name="Liu T."/>
            <person name="Pan Y.S."/>
            <person name="Xia L.Y."/>
            <person name="Li J."/>
            <person name="Zhao F."/>
            <person name="Cao W.C."/>
        </authorList>
    </citation>
    <scope>NUCLEOTIDE SEQUENCE [LARGE SCALE GENOMIC DNA]</scope>
    <source>
        <strain evidence="9">HaeL-2018</strain>
    </source>
</reference>
<dbReference type="InterPro" id="IPR015940">
    <property type="entry name" value="UBA"/>
</dbReference>
<dbReference type="SMART" id="SM00360">
    <property type="entry name" value="RRM"/>
    <property type="match status" value="1"/>
</dbReference>
<dbReference type="InterPro" id="IPR009060">
    <property type="entry name" value="UBA-like_sf"/>
</dbReference>
<evidence type="ECO:0000256" key="1">
    <source>
        <dbReference type="ARBA" id="ARBA00022737"/>
    </source>
</evidence>
<dbReference type="InterPro" id="IPR011990">
    <property type="entry name" value="TPR-like_helical_dom_sf"/>
</dbReference>
<evidence type="ECO:0000313" key="9">
    <source>
        <dbReference type="EMBL" id="KAH9360946.1"/>
    </source>
</evidence>
<dbReference type="InterPro" id="IPR013105">
    <property type="entry name" value="TPR_2"/>
</dbReference>
<keyword evidence="10" id="KW-1185">Reference proteome</keyword>
<feature type="region of interest" description="Disordered" evidence="6">
    <location>
        <begin position="1"/>
        <end position="29"/>
    </location>
</feature>
<dbReference type="CDD" id="cd00590">
    <property type="entry name" value="RRM_SF"/>
    <property type="match status" value="1"/>
</dbReference>
<dbReference type="InterPro" id="IPR019734">
    <property type="entry name" value="TPR_rpt"/>
</dbReference>
<dbReference type="GO" id="GO:0003723">
    <property type="term" value="F:RNA binding"/>
    <property type="evidence" value="ECO:0007669"/>
    <property type="project" value="UniProtKB-UniRule"/>
</dbReference>
<feature type="domain" description="RRM" evidence="8">
    <location>
        <begin position="197"/>
        <end position="269"/>
    </location>
</feature>
<dbReference type="PANTHER" id="PTHR47678">
    <property type="entry name" value="TETRATRICOPEPTIDE REPEAT PROTEIN 31"/>
    <property type="match status" value="1"/>
</dbReference>
<dbReference type="InterPro" id="IPR000504">
    <property type="entry name" value="RRM_dom"/>
</dbReference>
<dbReference type="PANTHER" id="PTHR47678:SF4">
    <property type="entry name" value="SHOCK PROTEIN 70 (HSP70)-INTERACTING PROTEIN, PUTATIVE-RELATED"/>
    <property type="match status" value="1"/>
</dbReference>
<dbReference type="EMBL" id="JABSTR010000001">
    <property type="protein sequence ID" value="KAH9360946.1"/>
    <property type="molecule type" value="Genomic_DNA"/>
</dbReference>
<evidence type="ECO:0000256" key="6">
    <source>
        <dbReference type="SAM" id="MobiDB-lite"/>
    </source>
</evidence>
<dbReference type="Gene3D" id="1.10.8.10">
    <property type="entry name" value="DNA helicase RuvA subunit, C-terminal domain"/>
    <property type="match status" value="1"/>
</dbReference>
<evidence type="ECO:0000256" key="3">
    <source>
        <dbReference type="ARBA" id="ARBA00022884"/>
    </source>
</evidence>
<dbReference type="SMART" id="SM00165">
    <property type="entry name" value="UBA"/>
    <property type="match status" value="1"/>
</dbReference>
<keyword evidence="2 5" id="KW-0802">TPR repeat</keyword>
<comment type="caution">
    <text evidence="9">The sequence shown here is derived from an EMBL/GenBank/DDBJ whole genome shotgun (WGS) entry which is preliminary data.</text>
</comment>
<dbReference type="AlphaFoldDB" id="A0A9J6FDB4"/>
<dbReference type="SUPFAM" id="SSF48452">
    <property type="entry name" value="TPR-like"/>
    <property type="match status" value="1"/>
</dbReference>
<feature type="domain" description="UBA" evidence="7">
    <location>
        <begin position="131"/>
        <end position="179"/>
    </location>
</feature>
<evidence type="ECO:0000259" key="7">
    <source>
        <dbReference type="PROSITE" id="PS50030"/>
    </source>
</evidence>
<feature type="repeat" description="TPR" evidence="5">
    <location>
        <begin position="32"/>
        <end position="65"/>
    </location>
</feature>
<dbReference type="Gene3D" id="1.25.40.10">
    <property type="entry name" value="Tetratricopeptide repeat domain"/>
    <property type="match status" value="1"/>
</dbReference>
<feature type="repeat" description="TPR" evidence="5">
    <location>
        <begin position="100"/>
        <end position="133"/>
    </location>
</feature>
<gene>
    <name evidence="9" type="ORF">HPB48_007027</name>
</gene>
<name>A0A9J6FDB4_HAELO</name>
<dbReference type="PROSITE" id="PS50030">
    <property type="entry name" value="UBA"/>
    <property type="match status" value="1"/>
</dbReference>
<dbReference type="Pfam" id="PF00076">
    <property type="entry name" value="RRM_1"/>
    <property type="match status" value="1"/>
</dbReference>
<dbReference type="SMART" id="SM00028">
    <property type="entry name" value="TPR"/>
    <property type="match status" value="3"/>
</dbReference>
<evidence type="ECO:0000256" key="5">
    <source>
        <dbReference type="PROSITE-ProRule" id="PRU00339"/>
    </source>
</evidence>
<sequence length="272" mass="30355">MAEGNGKPSTSQGAIPKTTSSTPERLAAAQMSESIARRGYEMCHVGRHRDGIDFFSRAISANPNDHRYFANRSYAYSVLGEYDNALGDANIAIHLEPRHPKCHYCRGIALLGLERYADAQQALEKAIQLDPDDEKARQHLREVRVRRIADMGFARDQATWALGQSHGDVELAVEALCEELPSKTDIKTDPRNPGGFRSIWVGSIQPAVTNNQLMRLFGQFGDIHSIRILHDKHCAFINYTEESSAAKAMEEMQGHSLCGASLVIRFPDKRMF</sequence>
<protein>
    <submittedName>
        <fullName evidence="9">Uncharacterized protein</fullName>
    </submittedName>
</protein>
<feature type="compositionally biased region" description="Polar residues" evidence="6">
    <location>
        <begin position="7"/>
        <end position="23"/>
    </location>
</feature>
<dbReference type="OrthoDB" id="2017782at2759"/>
<dbReference type="PROSITE" id="PS50005">
    <property type="entry name" value="TPR"/>
    <property type="match status" value="2"/>
</dbReference>
<dbReference type="Gene3D" id="3.30.70.330">
    <property type="match status" value="1"/>
</dbReference>
<dbReference type="Pfam" id="PF07719">
    <property type="entry name" value="TPR_2"/>
    <property type="match status" value="1"/>
</dbReference>
<dbReference type="SUPFAM" id="SSF54928">
    <property type="entry name" value="RNA-binding domain, RBD"/>
    <property type="match status" value="1"/>
</dbReference>
<dbReference type="OMA" id="FRKARAC"/>
<dbReference type="Proteomes" id="UP000821853">
    <property type="component" value="Chromosome 1"/>
</dbReference>